<protein>
    <recommendedName>
        <fullName evidence="2">Lipoprotein</fullName>
    </recommendedName>
</protein>
<accession>A0A1J5RI61</accession>
<organism evidence="1">
    <name type="scientific">mine drainage metagenome</name>
    <dbReference type="NCBI Taxonomy" id="410659"/>
    <lineage>
        <taxon>unclassified sequences</taxon>
        <taxon>metagenomes</taxon>
        <taxon>ecological metagenomes</taxon>
    </lineage>
</organism>
<evidence type="ECO:0008006" key="2">
    <source>
        <dbReference type="Google" id="ProtNLM"/>
    </source>
</evidence>
<evidence type="ECO:0000313" key="1">
    <source>
        <dbReference type="EMBL" id="OIQ95122.1"/>
    </source>
</evidence>
<dbReference type="EMBL" id="MLJW01000173">
    <property type="protein sequence ID" value="OIQ95122.1"/>
    <property type="molecule type" value="Genomic_DNA"/>
</dbReference>
<reference evidence="1" key="1">
    <citation type="submission" date="2016-10" db="EMBL/GenBank/DDBJ databases">
        <title>Sequence of Gallionella enrichment culture.</title>
        <authorList>
            <person name="Poehlein A."/>
            <person name="Muehling M."/>
            <person name="Daniel R."/>
        </authorList>
    </citation>
    <scope>NUCLEOTIDE SEQUENCE</scope>
</reference>
<gene>
    <name evidence="1" type="ORF">GALL_229300</name>
</gene>
<proteinExistence type="predicted"/>
<comment type="caution">
    <text evidence="1">The sequence shown here is derived from an EMBL/GenBank/DDBJ whole genome shotgun (WGS) entry which is preliminary data.</text>
</comment>
<name>A0A1J5RI61_9ZZZZ</name>
<sequence>MSTRPASIGIKRFALIGAVAGTAALAALGGCAYQGNGQGPGLDNPISRRSVWMSYLSGDDLRRACHAGAPDRLRLVYNAHWNDQVRVYELDGGAAPLLRQRVIGPMDLGHFSLSTAAEPLTGRLAQRPLSAAQYQAAAAAAAGAAQASPVPVDSTFASDSYYWVLSGCHQGRFLFNAWQYNAMGGDNSRYNALTFPARLAALDTTGIPLAWPHPMSGFDVANQLQDRQLRWYLRVYADHVGPADGI</sequence>
<dbReference type="AlphaFoldDB" id="A0A1J5RI61"/>
<dbReference type="PROSITE" id="PS51257">
    <property type="entry name" value="PROKAR_LIPOPROTEIN"/>
    <property type="match status" value="1"/>
</dbReference>